<reference evidence="2" key="1">
    <citation type="submission" date="2016-11" db="EMBL/GenBank/DDBJ databases">
        <authorList>
            <person name="Varghese N."/>
            <person name="Submissions S."/>
        </authorList>
    </citation>
    <scope>NUCLEOTIDE SEQUENCE [LARGE SCALE GENOMIC DNA]</scope>
    <source>
        <strain evidence="2">ALO Sharm</strain>
    </source>
</reference>
<gene>
    <name evidence="1" type="ORF">SAMN05192556_101512</name>
</gene>
<dbReference type="Pfam" id="PF10982">
    <property type="entry name" value="DUF2789"/>
    <property type="match status" value="1"/>
</dbReference>
<dbReference type="RefSeq" id="WP_064698329.1">
    <property type="nucleotide sequence ID" value="NZ_BDEO01000001.1"/>
</dbReference>
<protein>
    <recommendedName>
        <fullName evidence="3">DUF2789 domain-containing protein</fullName>
    </recommendedName>
</protein>
<evidence type="ECO:0008006" key="3">
    <source>
        <dbReference type="Google" id="ProtNLM"/>
    </source>
</evidence>
<accession>A0A1M6NTN5</accession>
<proteinExistence type="predicted"/>
<dbReference type="OrthoDB" id="5828847at2"/>
<dbReference type="InterPro" id="IPR038086">
    <property type="entry name" value="DUF2789_sf"/>
</dbReference>
<dbReference type="InterPro" id="IPR021250">
    <property type="entry name" value="DUF2789"/>
</dbReference>
<evidence type="ECO:0000313" key="2">
    <source>
        <dbReference type="Proteomes" id="UP000184248"/>
    </source>
</evidence>
<dbReference type="Proteomes" id="UP000184248">
    <property type="component" value="Unassembled WGS sequence"/>
</dbReference>
<organism evidence="1 2">
    <name type="scientific">Halomonas caseinilytica</name>
    <dbReference type="NCBI Taxonomy" id="438744"/>
    <lineage>
        <taxon>Bacteria</taxon>
        <taxon>Pseudomonadati</taxon>
        <taxon>Pseudomonadota</taxon>
        <taxon>Gammaproteobacteria</taxon>
        <taxon>Oceanospirillales</taxon>
        <taxon>Halomonadaceae</taxon>
        <taxon>Halomonas</taxon>
    </lineage>
</organism>
<keyword evidence="2" id="KW-1185">Reference proteome</keyword>
<dbReference type="EMBL" id="FRAL01000001">
    <property type="protein sequence ID" value="SHJ99093.1"/>
    <property type="molecule type" value="Genomic_DNA"/>
</dbReference>
<name>A0A1M6NTN5_9GAMM</name>
<dbReference type="AlphaFoldDB" id="A0A1M6NTN5"/>
<evidence type="ECO:0000313" key="1">
    <source>
        <dbReference type="EMBL" id="SHJ99093.1"/>
    </source>
</evidence>
<dbReference type="Gene3D" id="1.10.10.1130">
    <property type="entry name" value="Uncharacterised protein PF10982, DUF2789"/>
    <property type="match status" value="1"/>
</dbReference>
<sequence length="79" mass="8758">MEAPDHPFSELFAQLGLASDPDAIKRFIERNGPLPDDMALPDAPCWNEGQAELLREALEADADWAEVVDHLDASLRKKS</sequence>